<dbReference type="EMBL" id="JACLZK010000002">
    <property type="protein sequence ID" value="MBC2883001.1"/>
    <property type="molecule type" value="Genomic_DNA"/>
</dbReference>
<organism evidence="2 3">
    <name type="scientific">Campylobacter massiliensis</name>
    <dbReference type="NCBI Taxonomy" id="2762557"/>
    <lineage>
        <taxon>Bacteria</taxon>
        <taxon>Pseudomonadati</taxon>
        <taxon>Campylobacterota</taxon>
        <taxon>Epsilonproteobacteria</taxon>
        <taxon>Campylobacterales</taxon>
        <taxon>Campylobacteraceae</taxon>
        <taxon>Campylobacter</taxon>
    </lineage>
</organism>
<evidence type="ECO:0000313" key="2">
    <source>
        <dbReference type="EMBL" id="MBC2883001.1"/>
    </source>
</evidence>
<sequence length="190" mass="21334">MAILINQSNNNLSGENLLASSSLENSISEARNLSIQLDQKSADLKVKADEFKQESEITLTAVFAKMDAKETALNRSADNAVNKISKSVNDLKQASDLIKSIWIVPQAIAIHVIIFLVEIGIAFWFAVPPIIEAKKSLVDNEKILRIVRERKQENERLALENQELNDFILFLSRGNVEKARKAFADWKSNK</sequence>
<evidence type="ECO:0000256" key="1">
    <source>
        <dbReference type="SAM" id="Phobius"/>
    </source>
</evidence>
<gene>
    <name evidence="2" type="ORF">H7R39_06975</name>
</gene>
<comment type="caution">
    <text evidence="2">The sequence shown here is derived from an EMBL/GenBank/DDBJ whole genome shotgun (WGS) entry which is preliminary data.</text>
</comment>
<keyword evidence="1" id="KW-0812">Transmembrane</keyword>
<reference evidence="2 3" key="1">
    <citation type="submission" date="2020-08" db="EMBL/GenBank/DDBJ databases">
        <title>Complete genome and description of Campylobacter massiliensis Marseille-Q3452 sp. nov.</title>
        <authorList>
            <person name="Antezack A."/>
        </authorList>
    </citation>
    <scope>NUCLEOTIDE SEQUENCE [LARGE SCALE GENOMIC DNA]</scope>
    <source>
        <strain evidence="2 3">Marseille-Q3452</strain>
    </source>
</reference>
<keyword evidence="1" id="KW-1133">Transmembrane helix</keyword>
<name>A0A842J5R1_9BACT</name>
<dbReference type="AlphaFoldDB" id="A0A842J5R1"/>
<accession>A0A842J5R1</accession>
<evidence type="ECO:0000313" key="3">
    <source>
        <dbReference type="Proteomes" id="UP000552683"/>
    </source>
</evidence>
<feature type="transmembrane region" description="Helical" evidence="1">
    <location>
        <begin position="101"/>
        <end position="127"/>
    </location>
</feature>
<keyword evidence="1" id="KW-0472">Membrane</keyword>
<proteinExistence type="predicted"/>
<keyword evidence="3" id="KW-1185">Reference proteome</keyword>
<dbReference type="Proteomes" id="UP000552683">
    <property type="component" value="Unassembled WGS sequence"/>
</dbReference>
<dbReference type="RefSeq" id="WP_185898581.1">
    <property type="nucleotide sequence ID" value="NZ_JACLZK010000002.1"/>
</dbReference>
<protein>
    <submittedName>
        <fullName evidence="2">Uncharacterized protein</fullName>
    </submittedName>
</protein>